<organism evidence="1 2">
    <name type="scientific">Hyalomma asiaticum</name>
    <name type="common">Tick</name>
    <dbReference type="NCBI Taxonomy" id="266040"/>
    <lineage>
        <taxon>Eukaryota</taxon>
        <taxon>Metazoa</taxon>
        <taxon>Ecdysozoa</taxon>
        <taxon>Arthropoda</taxon>
        <taxon>Chelicerata</taxon>
        <taxon>Arachnida</taxon>
        <taxon>Acari</taxon>
        <taxon>Parasitiformes</taxon>
        <taxon>Ixodida</taxon>
        <taxon>Ixodoidea</taxon>
        <taxon>Ixodidae</taxon>
        <taxon>Hyalomminae</taxon>
        <taxon>Hyalomma</taxon>
    </lineage>
</organism>
<evidence type="ECO:0000313" key="1">
    <source>
        <dbReference type="EMBL" id="KAH6942663.1"/>
    </source>
</evidence>
<dbReference type="EMBL" id="CM023490">
    <property type="protein sequence ID" value="KAH6942663.1"/>
    <property type="molecule type" value="Genomic_DNA"/>
</dbReference>
<dbReference type="Proteomes" id="UP000821845">
    <property type="component" value="Chromosome 10"/>
</dbReference>
<accession>A0ACB7T953</accession>
<keyword evidence="2" id="KW-1185">Reference proteome</keyword>
<reference evidence="1" key="1">
    <citation type="submission" date="2020-05" db="EMBL/GenBank/DDBJ databases">
        <title>Large-scale comparative analyses of tick genomes elucidate their genetic diversity and vector capacities.</title>
        <authorList>
            <person name="Jia N."/>
            <person name="Wang J."/>
            <person name="Shi W."/>
            <person name="Du L."/>
            <person name="Sun Y."/>
            <person name="Zhan W."/>
            <person name="Jiang J."/>
            <person name="Wang Q."/>
            <person name="Zhang B."/>
            <person name="Ji P."/>
            <person name="Sakyi L.B."/>
            <person name="Cui X."/>
            <person name="Yuan T."/>
            <person name="Jiang B."/>
            <person name="Yang W."/>
            <person name="Lam T.T.-Y."/>
            <person name="Chang Q."/>
            <person name="Ding S."/>
            <person name="Wang X."/>
            <person name="Zhu J."/>
            <person name="Ruan X."/>
            <person name="Zhao L."/>
            <person name="Wei J."/>
            <person name="Que T."/>
            <person name="Du C."/>
            <person name="Cheng J."/>
            <person name="Dai P."/>
            <person name="Han X."/>
            <person name="Huang E."/>
            <person name="Gao Y."/>
            <person name="Liu J."/>
            <person name="Shao H."/>
            <person name="Ye R."/>
            <person name="Li L."/>
            <person name="Wei W."/>
            <person name="Wang X."/>
            <person name="Wang C."/>
            <person name="Yang T."/>
            <person name="Huo Q."/>
            <person name="Li W."/>
            <person name="Guo W."/>
            <person name="Chen H."/>
            <person name="Zhou L."/>
            <person name="Ni X."/>
            <person name="Tian J."/>
            <person name="Zhou Y."/>
            <person name="Sheng Y."/>
            <person name="Liu T."/>
            <person name="Pan Y."/>
            <person name="Xia L."/>
            <person name="Li J."/>
            <person name="Zhao F."/>
            <person name="Cao W."/>
        </authorList>
    </citation>
    <scope>NUCLEOTIDE SEQUENCE</scope>
    <source>
        <strain evidence="1">Hyas-2018</strain>
    </source>
</reference>
<gene>
    <name evidence="1" type="ORF">HPB50_009199</name>
</gene>
<sequence>MEKPNAPSRPQLEGLASFSSVDFNAVPCTRSEDDRVCQIVWLLREYNQLLGHIGYQLLEDEDDIGDLQLALISRKTTSNPCKVPVKPGVYSRAAFKLFQMLCSVHRCVTLIEVDYCTARYELLLSAIRGCVGVKRLWVYDLQDISGHDPVILPVVVQLVMSMKHVDELVFRRRHHDSVDSMPLPGLPLSFALGTTLKKLNVADLNLRYCDVSQLIALLMKSTVTELAVGTSVCTFVGTDTSLGFADYLVKARHILRSLTLRSAGFCSAPDMERLVNAIAKMTALEELIVDMAPCGSEGTDLFAEVLSGSGALRHLTVALPAWWDRFMCNDGFEGPDSSCRSVRRWLKGLANTTVLETLTLDMLGFREDECRVLLLAVSENPVIRRMTVRRLLEGGSVEYLCRTIWEYGLTERVVLEDHNMSPNSMATLPTCPEVKAVTFYSHCFRAVPSNIRAAFGVLAACEHLISLRVCISNCALDYSALTTLASYLAGPNQLREVEIQLYAGLYGGLYVPIDTTGSPLVKAVSFNTNLSKFTLHQPRLSEADCRFLADALRCSPNLYDLTVSAYNSERFLQLLAPAAARNYTFLNVSLHDREDSDEMKVVVEIARRNRSLVARAAHFVLGNNHSFYCASAIEFVSRHPRLVEILQDKAAVTEVRAKEMIRHAQDSISGLDAYMTAAGVVKDKVVCRRQPGAGTQLDQLNHDCWLHLPKERPTRGRQRSQPVVENVLPPPPPPSSASKKRKQQLQDTADNSCADVQVEDSIRQDVVVRSESAGTRTDTTTSATTTSTTTTTTGSRDQPINNTVRQQPLTIEGIKSSDILLPSVCWCLLRTKDPFRAVFATTVVNKSAADDSLEVAHPKLVSFSRTNDYPEIVAEAYFQGALCCKALVTTLDEAKAILQDANATHMCKGAMTPAEFEEVSGGITTHLLLKIGKNDEGTVFSLECTRNVDAEGTVCLPCKALRKTLQSRKSRVLKRLMKECLDDGETASPQQAPKEIVICTSAPEELRNGS</sequence>
<name>A0ACB7T953_HYAAI</name>
<protein>
    <submittedName>
        <fullName evidence="1">Uncharacterized protein</fullName>
    </submittedName>
</protein>
<comment type="caution">
    <text evidence="1">The sequence shown here is derived from an EMBL/GenBank/DDBJ whole genome shotgun (WGS) entry which is preliminary data.</text>
</comment>
<evidence type="ECO:0000313" key="2">
    <source>
        <dbReference type="Proteomes" id="UP000821845"/>
    </source>
</evidence>
<proteinExistence type="predicted"/>